<dbReference type="EMBL" id="SOSA01000382">
    <property type="protein sequence ID" value="THC91811.1"/>
    <property type="molecule type" value="Genomic_DNA"/>
</dbReference>
<feature type="domain" description="Enoyl reductase (ER)" evidence="1">
    <location>
        <begin position="4"/>
        <end position="203"/>
    </location>
</feature>
<comment type="caution">
    <text evidence="2">The sequence shown here is derived from an EMBL/GenBank/DDBJ whole genome shotgun (WGS) entry which is preliminary data.</text>
</comment>
<organism evidence="2 3">
    <name type="scientific">Aspergillus tanneri</name>
    <dbReference type="NCBI Taxonomy" id="1220188"/>
    <lineage>
        <taxon>Eukaryota</taxon>
        <taxon>Fungi</taxon>
        <taxon>Dikarya</taxon>
        <taxon>Ascomycota</taxon>
        <taxon>Pezizomycotina</taxon>
        <taxon>Eurotiomycetes</taxon>
        <taxon>Eurotiomycetidae</taxon>
        <taxon>Eurotiales</taxon>
        <taxon>Aspergillaceae</taxon>
        <taxon>Aspergillus</taxon>
        <taxon>Aspergillus subgen. Circumdati</taxon>
    </lineage>
</organism>
<dbReference type="VEuPathDB" id="FungiDB:EYZ11_008726"/>
<accession>A0A4S3JF74</accession>
<dbReference type="Gene3D" id="3.90.180.10">
    <property type="entry name" value="Medium-chain alcohol dehydrogenases, catalytic domain"/>
    <property type="match status" value="1"/>
</dbReference>
<name>A0A4S3JF74_9EURO</name>
<dbReference type="SUPFAM" id="SSF51735">
    <property type="entry name" value="NAD(P)-binding Rossmann-fold domains"/>
    <property type="match status" value="1"/>
</dbReference>
<dbReference type="STRING" id="1220188.A0A4S3JF74"/>
<proteinExistence type="predicted"/>
<dbReference type="AlphaFoldDB" id="A0A4S3JF74"/>
<dbReference type="CDD" id="cd05195">
    <property type="entry name" value="enoyl_red"/>
    <property type="match status" value="1"/>
</dbReference>
<sequence>MASATMSKHVAISERVVFMEIPTGVFATEMQVPATLVVRAPENRSRWRGIAAIHVARWLGADIYCTVGSPDKVDFLTKELGVPRDRIFHSRDDSFVADVLRVTDGTGVDVVLNSLRVNCSMLLGNFLGRGRLAMRLFAENLAFFGIDLAALAVHNKPKVAPLLHQMVELLRGGKIFPLHPTTVYGSVFTPSDKLPALRDVATRFSDLFVMCLLAVVYRSLGLSPFLPESHSVRQRALLLVSGSVLDYPAVCPVGLFL</sequence>
<dbReference type="InterPro" id="IPR013149">
    <property type="entry name" value="ADH-like_C"/>
</dbReference>
<dbReference type="InterPro" id="IPR020843">
    <property type="entry name" value="ER"/>
</dbReference>
<dbReference type="SMART" id="SM00829">
    <property type="entry name" value="PKS_ER"/>
    <property type="match status" value="1"/>
</dbReference>
<dbReference type="GO" id="GO:0016491">
    <property type="term" value="F:oxidoreductase activity"/>
    <property type="evidence" value="ECO:0007669"/>
    <property type="project" value="InterPro"/>
</dbReference>
<keyword evidence="3" id="KW-1185">Reference proteome</keyword>
<evidence type="ECO:0000259" key="1">
    <source>
        <dbReference type="SMART" id="SM00829"/>
    </source>
</evidence>
<reference evidence="2 3" key="1">
    <citation type="submission" date="2019-03" db="EMBL/GenBank/DDBJ databases">
        <title>The genome sequence of a newly discovered highly antifungal drug resistant Aspergillus species, Aspergillus tanneri NIH 1004.</title>
        <authorList>
            <person name="Mounaud S."/>
            <person name="Singh I."/>
            <person name="Joardar V."/>
            <person name="Pakala S."/>
            <person name="Pakala S."/>
            <person name="Venepally P."/>
            <person name="Hoover J."/>
            <person name="Nierman W."/>
            <person name="Chung J."/>
            <person name="Losada L."/>
        </authorList>
    </citation>
    <scope>NUCLEOTIDE SEQUENCE [LARGE SCALE GENOMIC DNA]</scope>
    <source>
        <strain evidence="2 3">NIH1004</strain>
    </source>
</reference>
<evidence type="ECO:0000313" key="2">
    <source>
        <dbReference type="EMBL" id="THC91811.1"/>
    </source>
</evidence>
<gene>
    <name evidence="2" type="ORF">EYZ11_008726</name>
</gene>
<protein>
    <recommendedName>
        <fullName evidence="1">Enoyl reductase (ER) domain-containing protein</fullName>
    </recommendedName>
</protein>
<dbReference type="Pfam" id="PF00107">
    <property type="entry name" value="ADH_zinc_N"/>
    <property type="match status" value="1"/>
</dbReference>
<dbReference type="Proteomes" id="UP000308092">
    <property type="component" value="Unassembled WGS sequence"/>
</dbReference>
<dbReference type="InterPro" id="IPR036291">
    <property type="entry name" value="NAD(P)-bd_dom_sf"/>
</dbReference>
<evidence type="ECO:0000313" key="3">
    <source>
        <dbReference type="Proteomes" id="UP000308092"/>
    </source>
</evidence>